<accession>A0AAN6YLU4</accession>
<evidence type="ECO:0000313" key="2">
    <source>
        <dbReference type="Proteomes" id="UP001301958"/>
    </source>
</evidence>
<gene>
    <name evidence="1" type="ORF">QBC38DRAFT_491654</name>
</gene>
<reference evidence="1" key="2">
    <citation type="submission" date="2023-05" db="EMBL/GenBank/DDBJ databases">
        <authorList>
            <consortium name="Lawrence Berkeley National Laboratory"/>
            <person name="Steindorff A."/>
            <person name="Hensen N."/>
            <person name="Bonometti L."/>
            <person name="Westerberg I."/>
            <person name="Brannstrom I.O."/>
            <person name="Guillou S."/>
            <person name="Cros-Aarteil S."/>
            <person name="Calhoun S."/>
            <person name="Haridas S."/>
            <person name="Kuo A."/>
            <person name="Mondo S."/>
            <person name="Pangilinan J."/>
            <person name="Riley R."/>
            <person name="Labutti K."/>
            <person name="Andreopoulos B."/>
            <person name="Lipzen A."/>
            <person name="Chen C."/>
            <person name="Yanf M."/>
            <person name="Daum C."/>
            <person name="Ng V."/>
            <person name="Clum A."/>
            <person name="Ohm R."/>
            <person name="Martin F."/>
            <person name="Silar P."/>
            <person name="Natvig D."/>
            <person name="Lalanne C."/>
            <person name="Gautier V."/>
            <person name="Ament-Velasquez S.L."/>
            <person name="Kruys A."/>
            <person name="Hutchinson M.I."/>
            <person name="Powell A.J."/>
            <person name="Barry K."/>
            <person name="Miller A.N."/>
            <person name="Grigoriev I.V."/>
            <person name="Debuchy R."/>
            <person name="Gladieux P."/>
            <person name="Thoren M.H."/>
            <person name="Johannesson H."/>
        </authorList>
    </citation>
    <scope>NUCLEOTIDE SEQUENCE</scope>
    <source>
        <strain evidence="1">CBS 990.96</strain>
    </source>
</reference>
<evidence type="ECO:0000313" key="1">
    <source>
        <dbReference type="EMBL" id="KAK4221644.1"/>
    </source>
</evidence>
<protein>
    <submittedName>
        <fullName evidence="1">Uncharacterized protein</fullName>
    </submittedName>
</protein>
<name>A0AAN6YLU4_9PEZI</name>
<organism evidence="1 2">
    <name type="scientific">Podospora fimiseda</name>
    <dbReference type="NCBI Taxonomy" id="252190"/>
    <lineage>
        <taxon>Eukaryota</taxon>
        <taxon>Fungi</taxon>
        <taxon>Dikarya</taxon>
        <taxon>Ascomycota</taxon>
        <taxon>Pezizomycotina</taxon>
        <taxon>Sordariomycetes</taxon>
        <taxon>Sordariomycetidae</taxon>
        <taxon>Sordariales</taxon>
        <taxon>Podosporaceae</taxon>
        <taxon>Podospora</taxon>
    </lineage>
</organism>
<reference evidence="1" key="1">
    <citation type="journal article" date="2023" name="Mol. Phylogenet. Evol.">
        <title>Genome-scale phylogeny and comparative genomics of the fungal order Sordariales.</title>
        <authorList>
            <person name="Hensen N."/>
            <person name="Bonometti L."/>
            <person name="Westerberg I."/>
            <person name="Brannstrom I.O."/>
            <person name="Guillou S."/>
            <person name="Cros-Aarteil S."/>
            <person name="Calhoun S."/>
            <person name="Haridas S."/>
            <person name="Kuo A."/>
            <person name="Mondo S."/>
            <person name="Pangilinan J."/>
            <person name="Riley R."/>
            <person name="LaButti K."/>
            <person name="Andreopoulos B."/>
            <person name="Lipzen A."/>
            <person name="Chen C."/>
            <person name="Yan M."/>
            <person name="Daum C."/>
            <person name="Ng V."/>
            <person name="Clum A."/>
            <person name="Steindorff A."/>
            <person name="Ohm R.A."/>
            <person name="Martin F."/>
            <person name="Silar P."/>
            <person name="Natvig D.O."/>
            <person name="Lalanne C."/>
            <person name="Gautier V."/>
            <person name="Ament-Velasquez S.L."/>
            <person name="Kruys A."/>
            <person name="Hutchinson M.I."/>
            <person name="Powell A.J."/>
            <person name="Barry K."/>
            <person name="Miller A.N."/>
            <person name="Grigoriev I.V."/>
            <person name="Debuchy R."/>
            <person name="Gladieux P."/>
            <person name="Hiltunen Thoren M."/>
            <person name="Johannesson H."/>
        </authorList>
    </citation>
    <scope>NUCLEOTIDE SEQUENCE</scope>
    <source>
        <strain evidence="1">CBS 990.96</strain>
    </source>
</reference>
<sequence>MPLSHTVTLTVIPPRPVPTTFGLRTSDGLGFSLSYTSGTYNLYALSGTGTSTIQLTVPAAGGQALYSPSPSYAMWLRVTNAYMGIVTFGTNTVINAYPSQFMAVTCKVDPNTLNFNCSAARGLNRFFQCCTQVYLTANVSPATNCVAIVLKTV</sequence>
<keyword evidence="2" id="KW-1185">Reference proteome</keyword>
<proteinExistence type="predicted"/>
<dbReference type="AlphaFoldDB" id="A0AAN6YLU4"/>
<dbReference type="Proteomes" id="UP001301958">
    <property type="component" value="Unassembled WGS sequence"/>
</dbReference>
<comment type="caution">
    <text evidence="1">The sequence shown here is derived from an EMBL/GenBank/DDBJ whole genome shotgun (WGS) entry which is preliminary data.</text>
</comment>
<dbReference type="EMBL" id="MU865527">
    <property type="protein sequence ID" value="KAK4221644.1"/>
    <property type="molecule type" value="Genomic_DNA"/>
</dbReference>